<comment type="function">
    <text evidence="6">Catalyzes two steps in the biosynthesis of the molybdenum cofactor. In the first step, molybdopterin is adenylated. Subsequently, molybdate is inserted into adenylated molybdopterin and AMP is released.</text>
</comment>
<dbReference type="GO" id="GO:0099634">
    <property type="term" value="C:postsynaptic specialization membrane"/>
    <property type="evidence" value="ECO:0007669"/>
    <property type="project" value="GOC"/>
</dbReference>
<dbReference type="EC" id="2.7.7.75" evidence="4"/>
<dbReference type="InterPro" id="IPR036688">
    <property type="entry name" value="MoeA_C_domain_IV_sf"/>
</dbReference>
<dbReference type="Gene3D" id="3.90.105.10">
    <property type="entry name" value="Molybdopterin biosynthesis moea protein, domain 2"/>
    <property type="match status" value="1"/>
</dbReference>
<reference evidence="8 9" key="2">
    <citation type="journal article" date="2019" name="G3 (Bethesda)">
        <title>Hybrid Assembly of the Genome of the Entomopathogenic Nematode Steinernema carpocapsae Identifies the X-Chromosome.</title>
        <authorList>
            <person name="Serra L."/>
            <person name="Macchietto M."/>
            <person name="Macias-Munoz A."/>
            <person name="McGill C.J."/>
            <person name="Rodriguez I.M."/>
            <person name="Rodriguez B."/>
            <person name="Murad R."/>
            <person name="Mortazavi A."/>
        </authorList>
    </citation>
    <scope>NUCLEOTIDE SEQUENCE [LARGE SCALE GENOMIC DNA]</scope>
    <source>
        <strain evidence="8 9">ALL</strain>
    </source>
</reference>
<evidence type="ECO:0000313" key="9">
    <source>
        <dbReference type="Proteomes" id="UP000298663"/>
    </source>
</evidence>
<dbReference type="GO" id="GO:0005524">
    <property type="term" value="F:ATP binding"/>
    <property type="evidence" value="ECO:0007669"/>
    <property type="project" value="UniProtKB-UniRule"/>
</dbReference>
<keyword evidence="9" id="KW-1185">Reference proteome</keyword>
<dbReference type="GO" id="GO:0006777">
    <property type="term" value="P:Mo-molybdopterin cofactor biosynthetic process"/>
    <property type="evidence" value="ECO:0007669"/>
    <property type="project" value="UniProtKB-UniRule"/>
</dbReference>
<keyword evidence="6" id="KW-0460">Magnesium</keyword>
<sequence length="445" mass="48717">MTEHFRHSPYPMVPMDKALAIISEETGSDIIVSTEMVDIYDFRGLLGRTLAEDVVAATDKPSFRTSVMDGYAVRAEDGDAPRKVVAVTTAGGTNESYVLQKGECCRVSTGSQIVVGADAVVMREDTGPVEDEQDQGDAEILVLIKVAPKVGQFIRQIGVDFSKGTVLIPKGTVLKFQHAGILAESCYQQVQVYKSLSVEICSTGNEICHDVYDRTTKSERIVVPPFGQIYDTNYPNIVTQLLKSGCKPSQPVALRDNPEEIREKLSELINKDGGSPVIITTGGVSMGEKDHLKDVLKSLGCNVHFGRVNMKPGKPATFSTITNKHGKKKFIFSLPGNPVSVFVCMELFVLPFLKKLSGQNVINYTKIPVEADQTIQLDERLEYRRAVFVVEGNRLIARTTHPNQTSSAVISTRDCNLLMELPSKTAEKLTIQQGELVNALVIGPI</sequence>
<dbReference type="GO" id="GO:0061599">
    <property type="term" value="F:molybdopterin molybdotransferase activity"/>
    <property type="evidence" value="ECO:0007669"/>
    <property type="project" value="UniProtKB-UniRule"/>
</dbReference>
<evidence type="ECO:0000313" key="8">
    <source>
        <dbReference type="EMBL" id="TKR57567.1"/>
    </source>
</evidence>
<comment type="cofactor">
    <cofactor evidence="6">
        <name>Mg(2+)</name>
        <dbReference type="ChEBI" id="CHEBI:18420"/>
    </cofactor>
</comment>
<keyword evidence="6" id="KW-0500">Molybdenum</keyword>
<dbReference type="SUPFAM" id="SSF63882">
    <property type="entry name" value="MoeA N-terminal region -like"/>
    <property type="match status" value="1"/>
</dbReference>
<comment type="similarity">
    <text evidence="3">In the C-terminal section; belongs to the MoeA family.</text>
</comment>
<dbReference type="CDD" id="cd00887">
    <property type="entry name" value="MoeA"/>
    <property type="match status" value="1"/>
</dbReference>
<dbReference type="Gene3D" id="3.40.980.10">
    <property type="entry name" value="MoaB/Mog-like domain"/>
    <property type="match status" value="1"/>
</dbReference>
<dbReference type="OrthoDB" id="4349954at2759"/>
<keyword evidence="6" id="KW-0808">Transferase</keyword>
<dbReference type="Pfam" id="PF03453">
    <property type="entry name" value="MoeA_N"/>
    <property type="match status" value="1"/>
</dbReference>
<dbReference type="GO" id="GO:0061598">
    <property type="term" value="F:molybdopterin adenylyltransferase activity"/>
    <property type="evidence" value="ECO:0007669"/>
    <property type="project" value="UniProtKB-UniRule"/>
</dbReference>
<dbReference type="PANTHER" id="PTHR10192">
    <property type="entry name" value="MOLYBDOPTERIN BIOSYNTHESIS PROTEIN"/>
    <property type="match status" value="1"/>
</dbReference>
<evidence type="ECO:0000256" key="6">
    <source>
        <dbReference type="RuleBase" id="RU365090"/>
    </source>
</evidence>
<comment type="catalytic activity">
    <reaction evidence="6">
        <text>molybdopterin + ATP + H(+) = adenylyl-molybdopterin + diphosphate</text>
        <dbReference type="Rhea" id="RHEA:31331"/>
        <dbReference type="ChEBI" id="CHEBI:15378"/>
        <dbReference type="ChEBI" id="CHEBI:30616"/>
        <dbReference type="ChEBI" id="CHEBI:33019"/>
        <dbReference type="ChEBI" id="CHEBI:58698"/>
        <dbReference type="ChEBI" id="CHEBI:62727"/>
    </reaction>
</comment>
<evidence type="ECO:0000256" key="1">
    <source>
        <dbReference type="ARBA" id="ARBA00005046"/>
    </source>
</evidence>
<dbReference type="GO" id="GO:0005829">
    <property type="term" value="C:cytosol"/>
    <property type="evidence" value="ECO:0007669"/>
    <property type="project" value="TreeGrafter"/>
</dbReference>
<dbReference type="FunFam" id="2.170.190.11:FF:000001">
    <property type="entry name" value="Molybdopterin molybdenumtransferase"/>
    <property type="match status" value="1"/>
</dbReference>
<dbReference type="Proteomes" id="UP000298663">
    <property type="component" value="Unassembled WGS sequence"/>
</dbReference>
<keyword evidence="5 6" id="KW-0501">Molybdenum cofactor biosynthesis</keyword>
<dbReference type="GO" id="GO:0098970">
    <property type="term" value="P:postsynaptic neurotransmitter receptor diffusion trapping"/>
    <property type="evidence" value="ECO:0007669"/>
    <property type="project" value="TreeGrafter"/>
</dbReference>
<dbReference type="Gene3D" id="2.40.340.10">
    <property type="entry name" value="MoeA, C-terminal, domain IV"/>
    <property type="match status" value="1"/>
</dbReference>
<dbReference type="AlphaFoldDB" id="A0A4U5LNU2"/>
<dbReference type="Gene3D" id="2.170.190.11">
    <property type="entry name" value="Molybdopterin biosynthesis moea protein, domain 3"/>
    <property type="match status" value="1"/>
</dbReference>
<dbReference type="InterPro" id="IPR001453">
    <property type="entry name" value="MoaB/Mog_dom"/>
</dbReference>
<dbReference type="InterPro" id="IPR005110">
    <property type="entry name" value="MoeA_linker/N"/>
</dbReference>
<dbReference type="InterPro" id="IPR036425">
    <property type="entry name" value="MoaB/Mog-like_dom_sf"/>
</dbReference>
<protein>
    <recommendedName>
        <fullName evidence="4">molybdopterin adenylyltransferase</fullName>
        <ecNumber evidence="4">2.7.7.75</ecNumber>
    </recommendedName>
</protein>
<dbReference type="GO" id="GO:0072579">
    <property type="term" value="P:glycine receptor clustering"/>
    <property type="evidence" value="ECO:0007669"/>
    <property type="project" value="TreeGrafter"/>
</dbReference>
<comment type="pathway">
    <text evidence="1 6">Cofactor biosynthesis; molybdopterin biosynthesis.</text>
</comment>
<dbReference type="InterPro" id="IPR038987">
    <property type="entry name" value="MoeA-like"/>
</dbReference>
<accession>A0A4U5LNU2</accession>
<organism evidence="8 9">
    <name type="scientific">Steinernema carpocapsae</name>
    <name type="common">Entomopathogenic nematode</name>
    <dbReference type="NCBI Taxonomy" id="34508"/>
    <lineage>
        <taxon>Eukaryota</taxon>
        <taxon>Metazoa</taxon>
        <taxon>Ecdysozoa</taxon>
        <taxon>Nematoda</taxon>
        <taxon>Chromadorea</taxon>
        <taxon>Rhabditida</taxon>
        <taxon>Tylenchina</taxon>
        <taxon>Panagrolaimomorpha</taxon>
        <taxon>Strongyloidoidea</taxon>
        <taxon>Steinernematidae</taxon>
        <taxon>Steinernema</taxon>
    </lineage>
</organism>
<dbReference type="GO" id="GO:0030425">
    <property type="term" value="C:dendrite"/>
    <property type="evidence" value="ECO:0007669"/>
    <property type="project" value="TreeGrafter"/>
</dbReference>
<dbReference type="SUPFAM" id="SSF53218">
    <property type="entry name" value="Molybdenum cofactor biosynthesis proteins"/>
    <property type="match status" value="1"/>
</dbReference>
<evidence type="ECO:0000259" key="7">
    <source>
        <dbReference type="SMART" id="SM00852"/>
    </source>
</evidence>
<name>A0A4U5LNU2_STECR</name>
<evidence type="ECO:0000256" key="3">
    <source>
        <dbReference type="ARBA" id="ARBA00008339"/>
    </source>
</evidence>
<dbReference type="SUPFAM" id="SSF63867">
    <property type="entry name" value="MoeA C-terminal domain-like"/>
    <property type="match status" value="1"/>
</dbReference>
<dbReference type="NCBIfam" id="TIGR00177">
    <property type="entry name" value="molyb_syn"/>
    <property type="match status" value="1"/>
</dbReference>
<dbReference type="Pfam" id="PF00994">
    <property type="entry name" value="MoCF_biosynth"/>
    <property type="match status" value="1"/>
</dbReference>
<comment type="similarity">
    <text evidence="2">In the N-terminal section; belongs to the MoaB/Mog family.</text>
</comment>
<dbReference type="STRING" id="34508.A0A4U5LNU2"/>
<proteinExistence type="inferred from homology"/>
<evidence type="ECO:0000256" key="4">
    <source>
        <dbReference type="ARBA" id="ARBA00012509"/>
    </source>
</evidence>
<dbReference type="EMBL" id="AZBU02000015">
    <property type="protein sequence ID" value="TKR57567.1"/>
    <property type="molecule type" value="Genomic_DNA"/>
</dbReference>
<comment type="catalytic activity">
    <reaction evidence="6">
        <text>adenylyl-molybdopterin + molybdate = Mo-molybdopterin + AMP + H(+)</text>
        <dbReference type="Rhea" id="RHEA:35047"/>
        <dbReference type="ChEBI" id="CHEBI:15378"/>
        <dbReference type="ChEBI" id="CHEBI:36264"/>
        <dbReference type="ChEBI" id="CHEBI:62727"/>
        <dbReference type="ChEBI" id="CHEBI:71302"/>
        <dbReference type="ChEBI" id="CHEBI:456215"/>
    </reaction>
</comment>
<evidence type="ECO:0000256" key="5">
    <source>
        <dbReference type="ARBA" id="ARBA00023150"/>
    </source>
</evidence>
<evidence type="ECO:0000256" key="2">
    <source>
        <dbReference type="ARBA" id="ARBA00007589"/>
    </source>
</evidence>
<gene>
    <name evidence="8" type="ORF">L596_030812</name>
</gene>
<dbReference type="SMART" id="SM00852">
    <property type="entry name" value="MoCF_biosynth"/>
    <property type="match status" value="1"/>
</dbReference>
<feature type="domain" description="MoaB/Mog" evidence="7">
    <location>
        <begin position="199"/>
        <end position="355"/>
    </location>
</feature>
<reference evidence="8 9" key="1">
    <citation type="journal article" date="2015" name="Genome Biol.">
        <title>Comparative genomics of Steinernema reveals deeply conserved gene regulatory networks.</title>
        <authorList>
            <person name="Dillman A.R."/>
            <person name="Macchietto M."/>
            <person name="Porter C.F."/>
            <person name="Rogers A."/>
            <person name="Williams B."/>
            <person name="Antoshechkin I."/>
            <person name="Lee M.M."/>
            <person name="Goodwin Z."/>
            <person name="Lu X."/>
            <person name="Lewis E.E."/>
            <person name="Goodrich-Blair H."/>
            <person name="Stock S.P."/>
            <person name="Adams B.J."/>
            <person name="Sternberg P.W."/>
            <person name="Mortazavi A."/>
        </authorList>
    </citation>
    <scope>NUCLEOTIDE SEQUENCE [LARGE SCALE GENOMIC DNA]</scope>
    <source>
        <strain evidence="8 9">ALL</strain>
    </source>
</reference>
<dbReference type="InterPro" id="IPR036135">
    <property type="entry name" value="MoeA_linker/N_sf"/>
</dbReference>
<dbReference type="UniPathway" id="UPA00344"/>
<dbReference type="GO" id="GO:0097112">
    <property type="term" value="P:gamma-aminobutyric acid receptor clustering"/>
    <property type="evidence" value="ECO:0007669"/>
    <property type="project" value="TreeGrafter"/>
</dbReference>
<comment type="caution">
    <text evidence="8">The sequence shown here is derived from an EMBL/GenBank/DDBJ whole genome shotgun (WGS) entry which is preliminary data.</text>
</comment>
<dbReference type="GO" id="GO:0046872">
    <property type="term" value="F:metal ion binding"/>
    <property type="evidence" value="ECO:0007669"/>
    <property type="project" value="UniProtKB-UniRule"/>
</dbReference>
<dbReference type="GO" id="GO:0007529">
    <property type="term" value="P:establishment of synaptic specificity at neuromuscular junction"/>
    <property type="evidence" value="ECO:0007669"/>
    <property type="project" value="TreeGrafter"/>
</dbReference>
<comment type="similarity">
    <text evidence="6">Belongs to the MoeA family.</text>
</comment>
<dbReference type="PANTHER" id="PTHR10192:SF5">
    <property type="entry name" value="GEPHYRIN"/>
    <property type="match status" value="1"/>
</dbReference>
<keyword evidence="6" id="KW-0479">Metal-binding</keyword>